<organism evidence="6 7">
    <name type="scientific">Roseateles oligotrophus</name>
    <dbReference type="NCBI Taxonomy" id="1769250"/>
    <lineage>
        <taxon>Bacteria</taxon>
        <taxon>Pseudomonadati</taxon>
        <taxon>Pseudomonadota</taxon>
        <taxon>Betaproteobacteria</taxon>
        <taxon>Burkholderiales</taxon>
        <taxon>Sphaerotilaceae</taxon>
        <taxon>Roseateles</taxon>
    </lineage>
</organism>
<dbReference type="Pfam" id="PF00015">
    <property type="entry name" value="MCPsignal"/>
    <property type="match status" value="1"/>
</dbReference>
<keyword evidence="4" id="KW-0812">Transmembrane</keyword>
<sequence>MFKQLDVKAQLTLGFGLVVGLFVLALLGVGLMVATLSDGVHDISEKSLPRALMVDEMNLSRSDVQQFLTDVAATHDEAGYKDAENSAQVFRKNVAEFRRQFQAEKAQAKLQELEALSASFETFASGGKQMAQVYLSQGMEAGNQLMKGSPDKPGFDKLSETLGERLEKFRAAEVEAARASANEADQLSKKIRMLLLTGGVVAAIAAVAISSLIVRLLLRQLGGEPRIAVRLAQRVGAGDLCSEIIVEPGDDSSLLAQLKTMQLGLVSVVATVRRESAGVAEASAEISDGNNDMSDRTVSHANALEEAAASMDQLNVAVKQNVDGAREAQALASSASQVAERGGELVSQFVGTMQGINEASRKIGDIIGVIDSIAFQTNILALNAAVEAARAGEQGRGFAVVASEVRSLAGRSAEAAREIKALINTSVERVEQGSSLVDQAAATMSEVVKSIQAVSSIMTTINTASAEQSGSVAQMTAAIHHMETVTQQNVAMVEEMAASATTLRGKAQELFQTVQGFKLAE</sequence>
<evidence type="ECO:0000256" key="1">
    <source>
        <dbReference type="ARBA" id="ARBA00022481"/>
    </source>
</evidence>
<evidence type="ECO:0000256" key="2">
    <source>
        <dbReference type="ARBA" id="ARBA00029447"/>
    </source>
</evidence>
<dbReference type="EMBL" id="JAJIRN010000010">
    <property type="protein sequence ID" value="MCV2370755.1"/>
    <property type="molecule type" value="Genomic_DNA"/>
</dbReference>
<dbReference type="CDD" id="cd11386">
    <property type="entry name" value="MCP_signal"/>
    <property type="match status" value="1"/>
</dbReference>
<protein>
    <submittedName>
        <fullName evidence="6">Methyl-accepting chemotaxis protein</fullName>
    </submittedName>
</protein>
<keyword evidence="7" id="KW-1185">Reference proteome</keyword>
<keyword evidence="4" id="KW-1133">Transmembrane helix</keyword>
<dbReference type="Proteomes" id="UP001209701">
    <property type="component" value="Unassembled WGS sequence"/>
</dbReference>
<evidence type="ECO:0000259" key="5">
    <source>
        <dbReference type="PROSITE" id="PS50111"/>
    </source>
</evidence>
<name>A0ABT2YL00_9BURK</name>
<dbReference type="Gene3D" id="1.10.287.950">
    <property type="entry name" value="Methyl-accepting chemotaxis protein"/>
    <property type="match status" value="1"/>
</dbReference>
<dbReference type="RefSeq" id="WP_263573344.1">
    <property type="nucleotide sequence ID" value="NZ_JAJIRN010000010.1"/>
</dbReference>
<proteinExistence type="inferred from homology"/>
<feature type="transmembrane region" description="Helical" evidence="4">
    <location>
        <begin position="12"/>
        <end position="36"/>
    </location>
</feature>
<accession>A0ABT2YL00</accession>
<comment type="similarity">
    <text evidence="2">Belongs to the methyl-accepting chemotaxis (MCP) protein family.</text>
</comment>
<evidence type="ECO:0000313" key="7">
    <source>
        <dbReference type="Proteomes" id="UP001209701"/>
    </source>
</evidence>
<feature type="transmembrane region" description="Helical" evidence="4">
    <location>
        <begin position="194"/>
        <end position="218"/>
    </location>
</feature>
<keyword evidence="4" id="KW-0472">Membrane</keyword>
<feature type="domain" description="Methyl-accepting transducer" evidence="5">
    <location>
        <begin position="275"/>
        <end position="504"/>
    </location>
</feature>
<evidence type="ECO:0000256" key="3">
    <source>
        <dbReference type="PROSITE-ProRule" id="PRU00284"/>
    </source>
</evidence>
<gene>
    <name evidence="6" type="ORF">LNV07_21935</name>
</gene>
<dbReference type="PANTHER" id="PTHR43531:SF14">
    <property type="entry name" value="METHYL-ACCEPTING CHEMOTAXIS PROTEIN I-RELATED"/>
    <property type="match status" value="1"/>
</dbReference>
<dbReference type="InterPro" id="IPR004090">
    <property type="entry name" value="Chemotax_Me-accpt_rcpt"/>
</dbReference>
<dbReference type="InterPro" id="IPR051310">
    <property type="entry name" value="MCP_chemotaxis"/>
</dbReference>
<keyword evidence="3" id="KW-0807">Transducer</keyword>
<dbReference type="PRINTS" id="PR00260">
    <property type="entry name" value="CHEMTRNSDUCR"/>
</dbReference>
<reference evidence="6 7" key="1">
    <citation type="submission" date="2021-11" db="EMBL/GenBank/DDBJ databases">
        <authorList>
            <person name="Liang Q."/>
            <person name="Mou H."/>
            <person name="Liu Z."/>
        </authorList>
    </citation>
    <scope>NUCLEOTIDE SEQUENCE [LARGE SCALE GENOMIC DNA]</scope>
    <source>
        <strain evidence="6 7">CHU3</strain>
    </source>
</reference>
<dbReference type="SUPFAM" id="SSF58104">
    <property type="entry name" value="Methyl-accepting chemotaxis protein (MCP) signaling domain"/>
    <property type="match status" value="1"/>
</dbReference>
<dbReference type="PANTHER" id="PTHR43531">
    <property type="entry name" value="PROTEIN ICFG"/>
    <property type="match status" value="1"/>
</dbReference>
<evidence type="ECO:0000256" key="4">
    <source>
        <dbReference type="SAM" id="Phobius"/>
    </source>
</evidence>
<evidence type="ECO:0000313" key="6">
    <source>
        <dbReference type="EMBL" id="MCV2370755.1"/>
    </source>
</evidence>
<dbReference type="SMART" id="SM00283">
    <property type="entry name" value="MA"/>
    <property type="match status" value="1"/>
</dbReference>
<dbReference type="InterPro" id="IPR004089">
    <property type="entry name" value="MCPsignal_dom"/>
</dbReference>
<keyword evidence="1" id="KW-0488">Methylation</keyword>
<comment type="caution">
    <text evidence="6">The sequence shown here is derived from an EMBL/GenBank/DDBJ whole genome shotgun (WGS) entry which is preliminary data.</text>
</comment>
<dbReference type="PROSITE" id="PS50111">
    <property type="entry name" value="CHEMOTAXIS_TRANSDUC_2"/>
    <property type="match status" value="1"/>
</dbReference>